<sequence length="414" mass="46397">MDVHDSPSSSSWKVLFSDSELDSMQEGELQHLKQHNIVEKFTSPVNETTNTESCEPVVEALAQSLDKLSLHQEQGVPETMLDISLAENPGKKDLLTEVSDRRDETDNGYQCKKKLSYNDPETKLLESRGDDLSGAAAMETDEKIEDCKRSAILHNTTNEKTSSSSLPMQNQPLHDLKENLFVDEVFENTTGTDLRLRKNDCITSTDTEQGSFKMPAIRNVDHMKSGSCNNVLGLGKRNIGTFIQGLQPSKLDLDVLTAIGPVDIDSRKYPSIAQWKKLVMSHSEATQQRSVLIRTLMVAAAILFVLLTGLQMTKYSRNPDGRLENHSSSTSKITKRAQLHLIVQIPVLNVVKQTDNGSVVLRQKEYIDCLGRNLINPHVERVHLITETSHDPLFFNSLKLREDWKLVFHHLAGA</sequence>
<keyword evidence="3" id="KW-1185">Reference proteome</keyword>
<evidence type="ECO:0000256" key="1">
    <source>
        <dbReference type="SAM" id="Phobius"/>
    </source>
</evidence>
<dbReference type="OrthoDB" id="5949679at2759"/>
<keyword evidence="1" id="KW-1133">Transmembrane helix</keyword>
<dbReference type="EMBL" id="MU825424">
    <property type="protein sequence ID" value="KAJ7389816.1"/>
    <property type="molecule type" value="Genomic_DNA"/>
</dbReference>
<organism evidence="2 3">
    <name type="scientific">Desmophyllum pertusum</name>
    <dbReference type="NCBI Taxonomy" id="174260"/>
    <lineage>
        <taxon>Eukaryota</taxon>
        <taxon>Metazoa</taxon>
        <taxon>Cnidaria</taxon>
        <taxon>Anthozoa</taxon>
        <taxon>Hexacorallia</taxon>
        <taxon>Scleractinia</taxon>
        <taxon>Caryophylliina</taxon>
        <taxon>Caryophylliidae</taxon>
        <taxon>Desmophyllum</taxon>
    </lineage>
</organism>
<dbReference type="AlphaFoldDB" id="A0A9X0D7X2"/>
<feature type="transmembrane region" description="Helical" evidence="1">
    <location>
        <begin position="291"/>
        <end position="310"/>
    </location>
</feature>
<keyword evidence="1" id="KW-0472">Membrane</keyword>
<protein>
    <submittedName>
        <fullName evidence="2">Ankyrin repeat and LEM</fullName>
    </submittedName>
</protein>
<comment type="caution">
    <text evidence="2">The sequence shown here is derived from an EMBL/GenBank/DDBJ whole genome shotgun (WGS) entry which is preliminary data.</text>
</comment>
<accession>A0A9X0D7X2</accession>
<dbReference type="Proteomes" id="UP001163046">
    <property type="component" value="Unassembled WGS sequence"/>
</dbReference>
<evidence type="ECO:0000313" key="2">
    <source>
        <dbReference type="EMBL" id="KAJ7389816.1"/>
    </source>
</evidence>
<proteinExistence type="predicted"/>
<evidence type="ECO:0000313" key="3">
    <source>
        <dbReference type="Proteomes" id="UP001163046"/>
    </source>
</evidence>
<name>A0A9X0D7X2_9CNID</name>
<keyword evidence="1" id="KW-0812">Transmembrane</keyword>
<gene>
    <name evidence="2" type="primary">ANKLE2_1</name>
    <name evidence="2" type="ORF">OS493_028785</name>
</gene>
<reference evidence="2" key="1">
    <citation type="submission" date="2023-01" db="EMBL/GenBank/DDBJ databases">
        <title>Genome assembly of the deep-sea coral Lophelia pertusa.</title>
        <authorList>
            <person name="Herrera S."/>
            <person name="Cordes E."/>
        </authorList>
    </citation>
    <scope>NUCLEOTIDE SEQUENCE</scope>
    <source>
        <strain evidence="2">USNM1676648</strain>
        <tissue evidence="2">Polyp</tissue>
    </source>
</reference>